<dbReference type="RefSeq" id="WP_311654871.1">
    <property type="nucleotide sequence ID" value="NZ_JAVREX010000001.1"/>
</dbReference>
<dbReference type="EMBL" id="JAVREX010000001">
    <property type="protein sequence ID" value="MDT0426759.1"/>
    <property type="molecule type" value="Genomic_DNA"/>
</dbReference>
<dbReference type="InterPro" id="IPR029058">
    <property type="entry name" value="AB_hydrolase_fold"/>
</dbReference>
<dbReference type="Gene3D" id="3.40.50.1820">
    <property type="entry name" value="alpha/beta hydrolase"/>
    <property type="match status" value="1"/>
</dbReference>
<accession>A0ABU2RD77</accession>
<keyword evidence="2" id="KW-0378">Hydrolase</keyword>
<dbReference type="InterPro" id="IPR000073">
    <property type="entry name" value="AB_hydrolase_1"/>
</dbReference>
<comment type="caution">
    <text evidence="2">The sequence shown here is derived from an EMBL/GenBank/DDBJ whole genome shotgun (WGS) entry which is preliminary data.</text>
</comment>
<evidence type="ECO:0000313" key="2">
    <source>
        <dbReference type="EMBL" id="MDT0426759.1"/>
    </source>
</evidence>
<keyword evidence="3" id="KW-1185">Reference proteome</keyword>
<sequence>MTLHIRRWGTGDRVAVLVHGMLSSSECWWEVGPALAARSYRVVAVDLPGHGLSPAAPDAGLDGFVDSLLDAVPAAPALAVGHSMGAFVLATALDRLAPGRVVYVDTPFGPSRGGVDARSLTGVYTKAKAGRTLDALDRKETGWQQRDRAVEARAAEQFDVATTVGLFGSVAGRDFAPPTHVPSLMIRPEPSRFVTPDAVESLEARGIRVRSVDGAGHLTWYGRHAAFMEALDGWLEEEPSAAA</sequence>
<reference evidence="3" key="1">
    <citation type="submission" date="2023-07" db="EMBL/GenBank/DDBJ databases">
        <title>30 novel species of actinomycetes from the DSMZ collection.</title>
        <authorList>
            <person name="Nouioui I."/>
        </authorList>
    </citation>
    <scope>NUCLEOTIDE SEQUENCE [LARGE SCALE GENOMIC DNA]</scope>
    <source>
        <strain evidence="3">DSM 41770</strain>
    </source>
</reference>
<gene>
    <name evidence="2" type="ORF">RM649_03740</name>
</gene>
<evidence type="ECO:0000259" key="1">
    <source>
        <dbReference type="Pfam" id="PF12697"/>
    </source>
</evidence>
<protein>
    <submittedName>
        <fullName evidence="2">Alpha/beta hydrolase</fullName>
    </submittedName>
</protein>
<evidence type="ECO:0000313" key="3">
    <source>
        <dbReference type="Proteomes" id="UP001183777"/>
    </source>
</evidence>
<name>A0ABU2RD77_9ACTN</name>
<dbReference type="GO" id="GO:0016787">
    <property type="term" value="F:hydrolase activity"/>
    <property type="evidence" value="ECO:0007669"/>
    <property type="project" value="UniProtKB-KW"/>
</dbReference>
<dbReference type="PANTHER" id="PTHR43194">
    <property type="entry name" value="HYDROLASE ALPHA/BETA FOLD FAMILY"/>
    <property type="match status" value="1"/>
</dbReference>
<proteinExistence type="predicted"/>
<dbReference type="PANTHER" id="PTHR43194:SF2">
    <property type="entry name" value="PEROXISOMAL MEMBRANE PROTEIN LPX1"/>
    <property type="match status" value="1"/>
</dbReference>
<feature type="domain" description="AB hydrolase-1" evidence="1">
    <location>
        <begin position="16"/>
        <end position="229"/>
    </location>
</feature>
<dbReference type="InterPro" id="IPR050228">
    <property type="entry name" value="Carboxylesterase_BioH"/>
</dbReference>
<dbReference type="Proteomes" id="UP001183777">
    <property type="component" value="Unassembled WGS sequence"/>
</dbReference>
<organism evidence="2 3">
    <name type="scientific">Streptomyces salyersiae</name>
    <dbReference type="NCBI Taxonomy" id="3075530"/>
    <lineage>
        <taxon>Bacteria</taxon>
        <taxon>Bacillati</taxon>
        <taxon>Actinomycetota</taxon>
        <taxon>Actinomycetes</taxon>
        <taxon>Kitasatosporales</taxon>
        <taxon>Streptomycetaceae</taxon>
        <taxon>Streptomyces</taxon>
    </lineage>
</organism>
<dbReference type="SUPFAM" id="SSF53474">
    <property type="entry name" value="alpha/beta-Hydrolases"/>
    <property type="match status" value="1"/>
</dbReference>
<dbReference type="Pfam" id="PF12697">
    <property type="entry name" value="Abhydrolase_6"/>
    <property type="match status" value="1"/>
</dbReference>